<name>A0ABW4EC16_9RHOB</name>
<dbReference type="InterPro" id="IPR036390">
    <property type="entry name" value="WH_DNA-bd_sf"/>
</dbReference>
<evidence type="ECO:0000313" key="6">
    <source>
        <dbReference type="Proteomes" id="UP001597186"/>
    </source>
</evidence>
<keyword evidence="2" id="KW-0238">DNA-binding</keyword>
<feature type="domain" description="HTH asnC-type" evidence="4">
    <location>
        <begin position="3"/>
        <end position="64"/>
    </location>
</feature>
<dbReference type="PRINTS" id="PR00033">
    <property type="entry name" value="HTHASNC"/>
</dbReference>
<evidence type="ECO:0000256" key="2">
    <source>
        <dbReference type="ARBA" id="ARBA00023125"/>
    </source>
</evidence>
<evidence type="ECO:0000259" key="4">
    <source>
        <dbReference type="PROSITE" id="PS50956"/>
    </source>
</evidence>
<dbReference type="SUPFAM" id="SSF54909">
    <property type="entry name" value="Dimeric alpha+beta barrel"/>
    <property type="match status" value="1"/>
</dbReference>
<dbReference type="PANTHER" id="PTHR30154">
    <property type="entry name" value="LEUCINE-RESPONSIVE REGULATORY PROTEIN"/>
    <property type="match status" value="1"/>
</dbReference>
<dbReference type="Pfam" id="PF01037">
    <property type="entry name" value="AsnC_trans_reg"/>
    <property type="match status" value="1"/>
</dbReference>
<keyword evidence="3" id="KW-0804">Transcription</keyword>
<protein>
    <submittedName>
        <fullName evidence="5">Lrp/AsnC family transcriptional regulator</fullName>
    </submittedName>
</protein>
<dbReference type="InterPro" id="IPR036388">
    <property type="entry name" value="WH-like_DNA-bd_sf"/>
</dbReference>
<dbReference type="InterPro" id="IPR019888">
    <property type="entry name" value="Tscrpt_reg_AsnC-like"/>
</dbReference>
<dbReference type="InterPro" id="IPR011991">
    <property type="entry name" value="ArsR-like_HTH"/>
</dbReference>
<sequence>MQIDEIDRAILSLLAENARLPVTALAKRLGLARTTVQARLDRMEAQGTIKGYRVQLGHSAPAHLRATALLQIEPRSGPAVLARLKSLPQVERVHTTSGRFDLIVQIAAESTEILDETLDRIGEAKGVRSSESLIHLSTKLDRAM</sequence>
<dbReference type="Gene3D" id="3.30.70.920">
    <property type="match status" value="1"/>
</dbReference>
<dbReference type="SUPFAM" id="SSF46785">
    <property type="entry name" value="Winged helix' DNA-binding domain"/>
    <property type="match status" value="1"/>
</dbReference>
<dbReference type="Proteomes" id="UP001597186">
    <property type="component" value="Unassembled WGS sequence"/>
</dbReference>
<keyword evidence="6" id="KW-1185">Reference proteome</keyword>
<evidence type="ECO:0000313" key="5">
    <source>
        <dbReference type="EMBL" id="MFD1508878.1"/>
    </source>
</evidence>
<proteinExistence type="predicted"/>
<evidence type="ECO:0000256" key="1">
    <source>
        <dbReference type="ARBA" id="ARBA00023015"/>
    </source>
</evidence>
<dbReference type="PROSITE" id="PS50956">
    <property type="entry name" value="HTH_ASNC_2"/>
    <property type="match status" value="1"/>
</dbReference>
<reference evidence="6" key="1">
    <citation type="journal article" date="2019" name="Int. J. Syst. Evol. Microbiol.">
        <title>The Global Catalogue of Microorganisms (GCM) 10K type strain sequencing project: providing services to taxonomists for standard genome sequencing and annotation.</title>
        <authorList>
            <consortium name="The Broad Institute Genomics Platform"/>
            <consortium name="The Broad Institute Genome Sequencing Center for Infectious Disease"/>
            <person name="Wu L."/>
            <person name="Ma J."/>
        </authorList>
    </citation>
    <scope>NUCLEOTIDE SEQUENCE [LARGE SCALE GENOMIC DNA]</scope>
    <source>
        <strain evidence="6">CGMCC 1.12477</strain>
    </source>
</reference>
<dbReference type="RefSeq" id="WP_379914069.1">
    <property type="nucleotide sequence ID" value="NZ_JBHUDD010000041.1"/>
</dbReference>
<keyword evidence="1" id="KW-0805">Transcription regulation</keyword>
<dbReference type="EMBL" id="JBHUDD010000041">
    <property type="protein sequence ID" value="MFD1508878.1"/>
    <property type="molecule type" value="Genomic_DNA"/>
</dbReference>
<accession>A0ABW4EC16</accession>
<dbReference type="Gene3D" id="1.10.10.10">
    <property type="entry name" value="Winged helix-like DNA-binding domain superfamily/Winged helix DNA-binding domain"/>
    <property type="match status" value="1"/>
</dbReference>
<evidence type="ECO:0000256" key="3">
    <source>
        <dbReference type="ARBA" id="ARBA00023163"/>
    </source>
</evidence>
<dbReference type="InterPro" id="IPR000485">
    <property type="entry name" value="AsnC-type_HTH_dom"/>
</dbReference>
<dbReference type="CDD" id="cd00090">
    <property type="entry name" value="HTH_ARSR"/>
    <property type="match status" value="1"/>
</dbReference>
<dbReference type="Pfam" id="PF13404">
    <property type="entry name" value="HTH_AsnC-type"/>
    <property type="match status" value="1"/>
</dbReference>
<comment type="caution">
    <text evidence="5">The sequence shown here is derived from an EMBL/GenBank/DDBJ whole genome shotgun (WGS) entry which is preliminary data.</text>
</comment>
<organism evidence="5 6">
    <name type="scientific">Lacimonas salitolerans</name>
    <dbReference type="NCBI Taxonomy" id="1323750"/>
    <lineage>
        <taxon>Bacteria</taxon>
        <taxon>Pseudomonadati</taxon>
        <taxon>Pseudomonadota</taxon>
        <taxon>Alphaproteobacteria</taxon>
        <taxon>Rhodobacterales</taxon>
        <taxon>Paracoccaceae</taxon>
        <taxon>Lacimonas</taxon>
    </lineage>
</organism>
<dbReference type="InterPro" id="IPR011008">
    <property type="entry name" value="Dimeric_a/b-barrel"/>
</dbReference>
<dbReference type="PANTHER" id="PTHR30154:SF53">
    <property type="entry name" value="HTH-TYPE TRANSCRIPTIONAL REGULATOR LRPC"/>
    <property type="match status" value="1"/>
</dbReference>
<dbReference type="InterPro" id="IPR019887">
    <property type="entry name" value="Tscrpt_reg_AsnC/Lrp_C"/>
</dbReference>
<gene>
    <name evidence="5" type="ORF">ACFTOW_05635</name>
</gene>
<dbReference type="SMART" id="SM00344">
    <property type="entry name" value="HTH_ASNC"/>
    <property type="match status" value="1"/>
</dbReference>